<dbReference type="HAMAP" id="MF_00360">
    <property type="entry name" value="Ribosomal_bS6"/>
    <property type="match status" value="1"/>
</dbReference>
<protein>
    <recommendedName>
        <fullName evidence="3 4">Small ribosomal subunit protein bS6</fullName>
    </recommendedName>
</protein>
<dbReference type="NCBIfam" id="TIGR00166">
    <property type="entry name" value="S6"/>
    <property type="match status" value="1"/>
</dbReference>
<sequence length="93" mass="10624">MNKYEIMFIVKPNVEDDARAKLLETLKGVITNGGGTVDNVNEWGLREFAYEIQDFKKGYYTILDVTAPAAAVIEFDRIARINANVLRQMTIRR</sequence>
<dbReference type="SUPFAM" id="SSF54995">
    <property type="entry name" value="Ribosomal protein S6"/>
    <property type="match status" value="1"/>
</dbReference>
<evidence type="ECO:0000256" key="4">
    <source>
        <dbReference type="HAMAP-Rule" id="MF_00360"/>
    </source>
</evidence>
<dbReference type="Pfam" id="PF01250">
    <property type="entry name" value="Ribosomal_S6"/>
    <property type="match status" value="1"/>
</dbReference>
<keyword evidence="4" id="KW-0694">RNA-binding</keyword>
<dbReference type="InterPro" id="IPR000529">
    <property type="entry name" value="Ribosomal_bS6"/>
</dbReference>
<dbReference type="Gene3D" id="3.30.70.60">
    <property type="match status" value="1"/>
</dbReference>
<dbReference type="EMBL" id="DVMJ01000022">
    <property type="protein sequence ID" value="HIU13091.1"/>
    <property type="molecule type" value="Genomic_DNA"/>
</dbReference>
<dbReference type="InterPro" id="IPR035980">
    <property type="entry name" value="Ribosomal_bS6_sf"/>
</dbReference>
<dbReference type="InterPro" id="IPR014717">
    <property type="entry name" value="Transl_elong_EF1B/ribsomal_bS6"/>
</dbReference>
<gene>
    <name evidence="4" type="primary">rpsF</name>
    <name evidence="5" type="ORF">IAD15_03370</name>
</gene>
<reference evidence="5" key="2">
    <citation type="journal article" date="2021" name="PeerJ">
        <title>Extensive microbial diversity within the chicken gut microbiome revealed by metagenomics and culture.</title>
        <authorList>
            <person name="Gilroy R."/>
            <person name="Ravi A."/>
            <person name="Getino M."/>
            <person name="Pursley I."/>
            <person name="Horton D.L."/>
            <person name="Alikhan N.F."/>
            <person name="Baker D."/>
            <person name="Gharbi K."/>
            <person name="Hall N."/>
            <person name="Watson M."/>
            <person name="Adriaenssens E.M."/>
            <person name="Foster-Nyarko E."/>
            <person name="Jarju S."/>
            <person name="Secka A."/>
            <person name="Antonio M."/>
            <person name="Oren A."/>
            <person name="Chaudhuri R.R."/>
            <person name="La Ragione R."/>
            <person name="Hildebrand F."/>
            <person name="Pallen M.J."/>
        </authorList>
    </citation>
    <scope>NUCLEOTIDE SEQUENCE</scope>
    <source>
        <strain evidence="5">CHK195-11698</strain>
    </source>
</reference>
<reference evidence="5" key="1">
    <citation type="submission" date="2020-10" db="EMBL/GenBank/DDBJ databases">
        <authorList>
            <person name="Gilroy R."/>
        </authorList>
    </citation>
    <scope>NUCLEOTIDE SEQUENCE</scope>
    <source>
        <strain evidence="5">CHK195-11698</strain>
    </source>
</reference>
<comment type="caution">
    <text evidence="5">The sequence shown here is derived from an EMBL/GenBank/DDBJ whole genome shotgun (WGS) entry which is preliminary data.</text>
</comment>
<dbReference type="PANTHER" id="PTHR21011:SF1">
    <property type="entry name" value="SMALL RIBOSOMAL SUBUNIT PROTEIN BS6M"/>
    <property type="match status" value="1"/>
</dbReference>
<evidence type="ECO:0000256" key="1">
    <source>
        <dbReference type="ARBA" id="ARBA00009512"/>
    </source>
</evidence>
<evidence type="ECO:0000256" key="3">
    <source>
        <dbReference type="ARBA" id="ARBA00035294"/>
    </source>
</evidence>
<evidence type="ECO:0000256" key="2">
    <source>
        <dbReference type="ARBA" id="ARBA00035104"/>
    </source>
</evidence>
<evidence type="ECO:0000313" key="6">
    <source>
        <dbReference type="Proteomes" id="UP000824175"/>
    </source>
</evidence>
<dbReference type="InterPro" id="IPR020814">
    <property type="entry name" value="Ribosomal_S6_plastid/chlpt"/>
</dbReference>
<keyword evidence="4" id="KW-0687">Ribonucleoprotein</keyword>
<comment type="similarity">
    <text evidence="1 4">Belongs to the bacterial ribosomal protein bS6 family.</text>
</comment>
<dbReference type="GO" id="GO:0005737">
    <property type="term" value="C:cytoplasm"/>
    <property type="evidence" value="ECO:0007669"/>
    <property type="project" value="UniProtKB-ARBA"/>
</dbReference>
<dbReference type="GO" id="GO:0070181">
    <property type="term" value="F:small ribosomal subunit rRNA binding"/>
    <property type="evidence" value="ECO:0007669"/>
    <property type="project" value="TreeGrafter"/>
</dbReference>
<dbReference type="GO" id="GO:1990904">
    <property type="term" value="C:ribonucleoprotein complex"/>
    <property type="evidence" value="ECO:0007669"/>
    <property type="project" value="UniProtKB-KW"/>
</dbReference>
<dbReference type="GO" id="GO:0003735">
    <property type="term" value="F:structural constituent of ribosome"/>
    <property type="evidence" value="ECO:0007669"/>
    <property type="project" value="InterPro"/>
</dbReference>
<dbReference type="GO" id="GO:0006412">
    <property type="term" value="P:translation"/>
    <property type="evidence" value="ECO:0007669"/>
    <property type="project" value="UniProtKB-UniRule"/>
</dbReference>
<comment type="function">
    <text evidence="2 4">Binds together with bS18 to 16S ribosomal RNA.</text>
</comment>
<dbReference type="AlphaFoldDB" id="A0A9D1L0I6"/>
<organism evidence="5 6">
    <name type="scientific">Candidatus Fimiplasma intestinipullorum</name>
    <dbReference type="NCBI Taxonomy" id="2840825"/>
    <lineage>
        <taxon>Bacteria</taxon>
        <taxon>Bacillati</taxon>
        <taxon>Bacillota</taxon>
        <taxon>Clostridia</taxon>
        <taxon>Eubacteriales</taxon>
        <taxon>Candidatus Fimiplasma</taxon>
    </lineage>
</organism>
<evidence type="ECO:0000313" key="5">
    <source>
        <dbReference type="EMBL" id="HIU13091.1"/>
    </source>
</evidence>
<keyword evidence="4" id="KW-0699">rRNA-binding</keyword>
<dbReference type="GO" id="GO:0005840">
    <property type="term" value="C:ribosome"/>
    <property type="evidence" value="ECO:0007669"/>
    <property type="project" value="UniProtKB-KW"/>
</dbReference>
<keyword evidence="4 5" id="KW-0689">Ribosomal protein</keyword>
<dbReference type="Proteomes" id="UP000824175">
    <property type="component" value="Unassembled WGS sequence"/>
</dbReference>
<name>A0A9D1L0I6_9FIRM</name>
<dbReference type="PANTHER" id="PTHR21011">
    <property type="entry name" value="MITOCHONDRIAL 28S RIBOSOMAL PROTEIN S6"/>
    <property type="match status" value="1"/>
</dbReference>
<accession>A0A9D1L0I6</accession>
<dbReference type="CDD" id="cd00473">
    <property type="entry name" value="bS6"/>
    <property type="match status" value="1"/>
</dbReference>
<proteinExistence type="inferred from homology"/>